<keyword evidence="1" id="KW-0472">Membrane</keyword>
<feature type="transmembrane region" description="Helical" evidence="1">
    <location>
        <begin position="82"/>
        <end position="105"/>
    </location>
</feature>
<protein>
    <submittedName>
        <fullName evidence="2">Uncharacterized protein</fullName>
    </submittedName>
</protein>
<dbReference type="Proteomes" id="UP000434957">
    <property type="component" value="Unassembled WGS sequence"/>
</dbReference>
<dbReference type="Proteomes" id="UP000429607">
    <property type="component" value="Unassembled WGS sequence"/>
</dbReference>
<keyword evidence="6" id="KW-1185">Reference proteome</keyword>
<evidence type="ECO:0000313" key="5">
    <source>
        <dbReference type="Proteomes" id="UP000429607"/>
    </source>
</evidence>
<evidence type="ECO:0000313" key="7">
    <source>
        <dbReference type="Proteomes" id="UP000435112"/>
    </source>
</evidence>
<feature type="transmembrane region" description="Helical" evidence="1">
    <location>
        <begin position="139"/>
        <end position="162"/>
    </location>
</feature>
<dbReference type="EMBL" id="QXFU01005909">
    <property type="protein sequence ID" value="KAE8962652.1"/>
    <property type="molecule type" value="Genomic_DNA"/>
</dbReference>
<gene>
    <name evidence="3" type="ORF">PR001_g29582</name>
    <name evidence="2" type="ORF">PR002_g29533</name>
    <name evidence="4" type="ORF">PR003_g30728</name>
</gene>
<accession>A0A6A3H0M0</accession>
<evidence type="ECO:0000313" key="4">
    <source>
        <dbReference type="EMBL" id="KAE9270732.1"/>
    </source>
</evidence>
<proteinExistence type="predicted"/>
<comment type="caution">
    <text evidence="2">The sequence shown here is derived from an EMBL/GenBank/DDBJ whole genome shotgun (WGS) entry which is preliminary data.</text>
</comment>
<name>A0A6A3H0M0_9STRA</name>
<evidence type="ECO:0000313" key="3">
    <source>
        <dbReference type="EMBL" id="KAE8962812.1"/>
    </source>
</evidence>
<reference evidence="5 7" key="1">
    <citation type="submission" date="2018-09" db="EMBL/GenBank/DDBJ databases">
        <title>Genomic investigation of the strawberry pathogen Phytophthora fragariae indicates pathogenicity is determined by transcriptional variation in three key races.</title>
        <authorList>
            <person name="Adams T.M."/>
            <person name="Armitage A.D."/>
            <person name="Sobczyk M.K."/>
            <person name="Bates H.J."/>
            <person name="Dunwell J.M."/>
            <person name="Nellist C.F."/>
            <person name="Harrison R.J."/>
        </authorList>
    </citation>
    <scope>NUCLEOTIDE SEQUENCE [LARGE SCALE GENOMIC DNA]</scope>
    <source>
        <strain evidence="3 5">SCRP249</strain>
        <strain evidence="2 7">SCRP324</strain>
        <strain evidence="4 6">SCRP333</strain>
    </source>
</reference>
<keyword evidence="1" id="KW-1133">Transmembrane helix</keyword>
<organism evidence="2 7">
    <name type="scientific">Phytophthora rubi</name>
    <dbReference type="NCBI Taxonomy" id="129364"/>
    <lineage>
        <taxon>Eukaryota</taxon>
        <taxon>Sar</taxon>
        <taxon>Stramenopiles</taxon>
        <taxon>Oomycota</taxon>
        <taxon>Peronosporomycetes</taxon>
        <taxon>Peronosporales</taxon>
        <taxon>Peronosporaceae</taxon>
        <taxon>Phytophthora</taxon>
    </lineage>
</organism>
<dbReference type="OrthoDB" id="121006at2759"/>
<evidence type="ECO:0000256" key="1">
    <source>
        <dbReference type="SAM" id="Phobius"/>
    </source>
</evidence>
<feature type="transmembrane region" description="Helical" evidence="1">
    <location>
        <begin position="233"/>
        <end position="256"/>
    </location>
</feature>
<sequence>MEPGSPPSKFGWMESDVEILNYSSPTDANPFSSPRGPQLVKARSPPQLPAVLGKIHPETVTNRSDSQANQDAHRPLCARSSLLYLQAILATVVLICLLWTIWLIFLNISPNYTVNLVMNTEDFDDGSFWLFVDPPPATLYLAVTGLSLVSIGYIVILLMMVFPPKRVMHFPPSALQTWVESTSRTTSSVLKLLSSFTQPDSTSRRFVKLGMKIGDLVFETILLVQILEAGSPAVIVGIFTVIITSNALVSAAMMLLPLNRMGLVDTLVGLL</sequence>
<keyword evidence="1" id="KW-0812">Transmembrane</keyword>
<evidence type="ECO:0000313" key="2">
    <source>
        <dbReference type="EMBL" id="KAE8962652.1"/>
    </source>
</evidence>
<dbReference type="Proteomes" id="UP000435112">
    <property type="component" value="Unassembled WGS sequence"/>
</dbReference>
<dbReference type="AlphaFoldDB" id="A0A6A3H0M0"/>
<evidence type="ECO:0000313" key="6">
    <source>
        <dbReference type="Proteomes" id="UP000434957"/>
    </source>
</evidence>
<dbReference type="EMBL" id="QXFT01005911">
    <property type="protein sequence ID" value="KAE9270732.1"/>
    <property type="molecule type" value="Genomic_DNA"/>
</dbReference>
<dbReference type="EMBL" id="QXFV01006009">
    <property type="protein sequence ID" value="KAE8962812.1"/>
    <property type="molecule type" value="Genomic_DNA"/>
</dbReference>